<evidence type="ECO:0000313" key="1">
    <source>
        <dbReference type="EMBL" id="SDD49173.1"/>
    </source>
</evidence>
<dbReference type="STRING" id="58114.SAMN05216270_104233"/>
<dbReference type="Proteomes" id="UP000198949">
    <property type="component" value="Unassembled WGS sequence"/>
</dbReference>
<dbReference type="OrthoDB" id="3671213at2"/>
<dbReference type="RefSeq" id="WP_091032344.1">
    <property type="nucleotide sequence ID" value="NZ_FNAD01000004.1"/>
</dbReference>
<reference evidence="2" key="1">
    <citation type="submission" date="2016-10" db="EMBL/GenBank/DDBJ databases">
        <authorList>
            <person name="Varghese N."/>
            <person name="Submissions S."/>
        </authorList>
    </citation>
    <scope>NUCLEOTIDE SEQUENCE [LARGE SCALE GENOMIC DNA]</scope>
    <source>
        <strain evidence="2">CGMCC 4.3516</strain>
    </source>
</reference>
<dbReference type="GO" id="GO:0005886">
    <property type="term" value="C:plasma membrane"/>
    <property type="evidence" value="ECO:0007669"/>
    <property type="project" value="TreeGrafter"/>
</dbReference>
<evidence type="ECO:0008006" key="3">
    <source>
        <dbReference type="Google" id="ProtNLM"/>
    </source>
</evidence>
<keyword evidence="2" id="KW-1185">Reference proteome</keyword>
<dbReference type="EMBL" id="FNAD01000004">
    <property type="protein sequence ID" value="SDD49173.1"/>
    <property type="molecule type" value="Genomic_DNA"/>
</dbReference>
<name>A0A1G6V706_9ACTN</name>
<evidence type="ECO:0000313" key="2">
    <source>
        <dbReference type="Proteomes" id="UP000198949"/>
    </source>
</evidence>
<organism evidence="1 2">
    <name type="scientific">Glycomyces harbinensis</name>
    <dbReference type="NCBI Taxonomy" id="58114"/>
    <lineage>
        <taxon>Bacteria</taxon>
        <taxon>Bacillati</taxon>
        <taxon>Actinomycetota</taxon>
        <taxon>Actinomycetes</taxon>
        <taxon>Glycomycetales</taxon>
        <taxon>Glycomycetaceae</taxon>
        <taxon>Glycomyces</taxon>
    </lineage>
</organism>
<dbReference type="PANTHER" id="PTHR40758:SF1">
    <property type="entry name" value="CONSERVED PROTEIN"/>
    <property type="match status" value="1"/>
</dbReference>
<proteinExistence type="predicted"/>
<dbReference type="PANTHER" id="PTHR40758">
    <property type="entry name" value="CONSERVED PROTEIN"/>
    <property type="match status" value="1"/>
</dbReference>
<accession>A0A1G6V706</accession>
<gene>
    <name evidence="1" type="ORF">SAMN05216270_104233</name>
</gene>
<protein>
    <recommendedName>
        <fullName evidence="3">Mycothiol maleylpyruvate isomerase N-terminal domain-containing protein</fullName>
    </recommendedName>
</protein>
<dbReference type="AlphaFoldDB" id="A0A1G6V706"/>
<sequence length="248" mass="26651">MAKLRITDYLTELKTEAAGLRSICGPDVLDRVAPSRPDTTVAGLLLELAHLYRWAVDAMFTPPTDDRDLPEPAPLTAEGPAVLDAFDQSLAAVLDAVETRGPDAPAWTWAPVEWRAEFWHRRTAVATGLARWDAQMAVGATAPVPVALAAETIAEVFEAFIPSGARRGAYPEATGLVQLFAQDADASWFVRLREGRVALLDQPDARAELQARAAGSASDIALALWGRLPFGICDVVGDESLLQAVRVV</sequence>